<dbReference type="EMBL" id="CAXHTB010000006">
    <property type="protein sequence ID" value="CAL0308345.1"/>
    <property type="molecule type" value="Genomic_DNA"/>
</dbReference>
<dbReference type="InterPro" id="IPR036396">
    <property type="entry name" value="Cyt_P450_sf"/>
</dbReference>
<sequence length="248" mass="28807">MAPLQRFQWQRTSHGFRFIASTWSPTYVEWFQSNQSYSRRSGRQASLMLLIPLGRYGHVFTIKLGSAIVLVVNNWESGKECFTINDLNVSYRPSILMTEHMTYNQGMFSFSPYGAYWREIRKMSNSGILSKNKVDLLSDIRGLEVKSSIQELFNLWSQKKDESNFMLVEMKQWFRELALNVIFHIAAGKKDFGGDATNNDKEAQTYIKTIRKFLRLIGTYTIADAIPLLRWLISAKNTQFSYTFMALI</sequence>
<name>A0AAV1WGB6_LUPLU</name>
<dbReference type="SUPFAM" id="SSF48264">
    <property type="entry name" value="Cytochrome P450"/>
    <property type="match status" value="1"/>
</dbReference>
<dbReference type="GO" id="GO:0005506">
    <property type="term" value="F:iron ion binding"/>
    <property type="evidence" value="ECO:0007669"/>
    <property type="project" value="InterPro"/>
</dbReference>
<protein>
    <recommendedName>
        <fullName evidence="8">Cytochrome P450</fullName>
    </recommendedName>
</protein>
<evidence type="ECO:0000313" key="6">
    <source>
        <dbReference type="EMBL" id="CAL0308345.1"/>
    </source>
</evidence>
<keyword evidence="3" id="KW-0560">Oxidoreductase</keyword>
<reference evidence="6 7" key="1">
    <citation type="submission" date="2024-03" db="EMBL/GenBank/DDBJ databases">
        <authorList>
            <person name="Martinez-Hernandez J."/>
        </authorList>
    </citation>
    <scope>NUCLEOTIDE SEQUENCE [LARGE SCALE GENOMIC DNA]</scope>
</reference>
<organism evidence="6 7">
    <name type="scientific">Lupinus luteus</name>
    <name type="common">European yellow lupine</name>
    <dbReference type="NCBI Taxonomy" id="3873"/>
    <lineage>
        <taxon>Eukaryota</taxon>
        <taxon>Viridiplantae</taxon>
        <taxon>Streptophyta</taxon>
        <taxon>Embryophyta</taxon>
        <taxon>Tracheophyta</taxon>
        <taxon>Spermatophyta</taxon>
        <taxon>Magnoliopsida</taxon>
        <taxon>eudicotyledons</taxon>
        <taxon>Gunneridae</taxon>
        <taxon>Pentapetalae</taxon>
        <taxon>rosids</taxon>
        <taxon>fabids</taxon>
        <taxon>Fabales</taxon>
        <taxon>Fabaceae</taxon>
        <taxon>Papilionoideae</taxon>
        <taxon>50 kb inversion clade</taxon>
        <taxon>genistoids sensu lato</taxon>
        <taxon>core genistoids</taxon>
        <taxon>Genisteae</taxon>
        <taxon>Lupinus</taxon>
    </lineage>
</organism>
<keyword evidence="4" id="KW-0408">Iron</keyword>
<evidence type="ECO:0000256" key="5">
    <source>
        <dbReference type="ARBA" id="ARBA00023033"/>
    </source>
</evidence>
<gene>
    <name evidence="6" type="ORF">LLUT_LOCUS9405</name>
</gene>
<dbReference type="Proteomes" id="UP001497480">
    <property type="component" value="Unassembled WGS sequence"/>
</dbReference>
<evidence type="ECO:0000256" key="3">
    <source>
        <dbReference type="ARBA" id="ARBA00023002"/>
    </source>
</evidence>
<dbReference type="GO" id="GO:0004497">
    <property type="term" value="F:monooxygenase activity"/>
    <property type="evidence" value="ECO:0007669"/>
    <property type="project" value="UniProtKB-KW"/>
</dbReference>
<dbReference type="InterPro" id="IPR001128">
    <property type="entry name" value="Cyt_P450"/>
</dbReference>
<comment type="caution">
    <text evidence="6">The sequence shown here is derived from an EMBL/GenBank/DDBJ whole genome shotgun (WGS) entry which is preliminary data.</text>
</comment>
<keyword evidence="1" id="KW-0349">Heme</keyword>
<dbReference type="PANTHER" id="PTHR47947">
    <property type="entry name" value="CYTOCHROME P450 82C3-RELATED"/>
    <property type="match status" value="1"/>
</dbReference>
<dbReference type="InterPro" id="IPR050651">
    <property type="entry name" value="Plant_Cytochrome_P450_Monoox"/>
</dbReference>
<evidence type="ECO:0000256" key="4">
    <source>
        <dbReference type="ARBA" id="ARBA00023004"/>
    </source>
</evidence>
<dbReference type="Gene3D" id="1.10.630.10">
    <property type="entry name" value="Cytochrome P450"/>
    <property type="match status" value="1"/>
</dbReference>
<dbReference type="AlphaFoldDB" id="A0AAV1WGB6"/>
<proteinExistence type="predicted"/>
<dbReference type="PANTHER" id="PTHR47947:SF49">
    <property type="entry name" value="CYTOCHROME P450 FAMILY PROTEIN"/>
    <property type="match status" value="1"/>
</dbReference>
<evidence type="ECO:0008006" key="8">
    <source>
        <dbReference type="Google" id="ProtNLM"/>
    </source>
</evidence>
<keyword evidence="7" id="KW-1185">Reference proteome</keyword>
<evidence type="ECO:0000313" key="7">
    <source>
        <dbReference type="Proteomes" id="UP001497480"/>
    </source>
</evidence>
<dbReference type="GO" id="GO:0020037">
    <property type="term" value="F:heme binding"/>
    <property type="evidence" value="ECO:0007669"/>
    <property type="project" value="InterPro"/>
</dbReference>
<evidence type="ECO:0000256" key="1">
    <source>
        <dbReference type="ARBA" id="ARBA00022617"/>
    </source>
</evidence>
<dbReference type="Pfam" id="PF00067">
    <property type="entry name" value="p450"/>
    <property type="match status" value="1"/>
</dbReference>
<keyword evidence="2" id="KW-0479">Metal-binding</keyword>
<accession>A0AAV1WGB6</accession>
<keyword evidence="5" id="KW-0503">Monooxygenase</keyword>
<dbReference type="GO" id="GO:0016705">
    <property type="term" value="F:oxidoreductase activity, acting on paired donors, with incorporation or reduction of molecular oxygen"/>
    <property type="evidence" value="ECO:0007669"/>
    <property type="project" value="InterPro"/>
</dbReference>
<evidence type="ECO:0000256" key="2">
    <source>
        <dbReference type="ARBA" id="ARBA00022723"/>
    </source>
</evidence>